<evidence type="ECO:0000256" key="4">
    <source>
        <dbReference type="PROSITE-ProRule" id="PRU00047"/>
    </source>
</evidence>
<dbReference type="InterPro" id="IPR013103">
    <property type="entry name" value="RVT_2"/>
</dbReference>
<evidence type="ECO:0000313" key="8">
    <source>
        <dbReference type="EMBL" id="KAE9244858.1"/>
    </source>
</evidence>
<evidence type="ECO:0000313" key="9">
    <source>
        <dbReference type="Proteomes" id="UP000476176"/>
    </source>
</evidence>
<sequence>MNATFTVRLSMEDAAIMFVAPKEASRSWNDHFLYLIALMRATDAPPAMVLQNIVRHASPRFSPTLLGRYDEQRQDYMLHAQELVQFAQRFDVGNIDRRTAGKDVVNAVEDARKCYNCNEVGHIARACPHPKRAKTNKAGGASKANWTLAATTSDRGGGDQRWIVDSGASRHLVNDVSLPRDARDCVGAFSLTLPDGATLPVTKVGSVQFQGRVNGENATITVNEVYCAPLLARNLLSLGQLARRGCTLATVSNGLAITHAQTKQVVFRVAFEDDVLVADVRAVPETISTRDHLAMAATVDSIPTDEVQQDTLMNFHERLGHLALDTVERIARDPHSGIQITDHTRSPCIVCAEGKQTKRTQSKKDTGSHLPIECIGGVICSDLIGPMTPRDRSGNRYLVNFVDHRSNYCRVFAAKTKDEAARKFRDFLVFFEKRFACKIHVLRTDGGGEYRTVDLFCKQEGVSRQVSEASNQASNGKAERMHRTIFNMVRCMIFDSKLAPTFWSDAAEYATYILNRSPTRANEARRSPLEVLTGKSPRLSDVVAFGTTCIVRRDPKKKTLKKCAVLGHVIGKDDVTKGYRIYLPGDRIVVVTQHVEQLDKSLPKSSSATSKHIVSLPTPTDKNNHPLPERSSDTPASGNPPQLRRSTRTRRKFRKQREADGELDAVNVTVVTPGGELSVGSTGGVQSVAAKGGESGTPDANAVLAILPDPLNYREAHQSPEAKQWTKAELEELQALIANATWTLIKCEPAMTKLHSKWVYKKKRDSNGSVQRYKARLVACGNEQILGVNYTLTFAAVLEMTSGKVIFVLAHIWGVRAPWRRPKRIREGHDGGRHRNRTRDPTRHGHQRRDAGKIWCSRCWQTGAPS</sequence>
<evidence type="ECO:0000256" key="5">
    <source>
        <dbReference type="SAM" id="MobiDB-lite"/>
    </source>
</evidence>
<dbReference type="Proteomes" id="UP000476176">
    <property type="component" value="Unassembled WGS sequence"/>
</dbReference>
<proteinExistence type="predicted"/>
<evidence type="ECO:0008006" key="10">
    <source>
        <dbReference type="Google" id="ProtNLM"/>
    </source>
</evidence>
<dbReference type="InterPro" id="IPR012337">
    <property type="entry name" value="RNaseH-like_sf"/>
</dbReference>
<comment type="caution">
    <text evidence="8">The sequence shown here is derived from an EMBL/GenBank/DDBJ whole genome shotgun (WGS) entry which is preliminary data.</text>
</comment>
<dbReference type="AlphaFoldDB" id="A0A6G0PFD8"/>
<keyword evidence="3" id="KW-0378">Hydrolase</keyword>
<dbReference type="Gene3D" id="4.10.60.10">
    <property type="entry name" value="Zinc finger, CCHC-type"/>
    <property type="match status" value="1"/>
</dbReference>
<dbReference type="PROSITE" id="PS50994">
    <property type="entry name" value="INTEGRASE"/>
    <property type="match status" value="1"/>
</dbReference>
<dbReference type="EMBL" id="QXGC01000207">
    <property type="protein sequence ID" value="KAE9244858.1"/>
    <property type="molecule type" value="Genomic_DNA"/>
</dbReference>
<evidence type="ECO:0000259" key="7">
    <source>
        <dbReference type="PROSITE" id="PS50994"/>
    </source>
</evidence>
<feature type="domain" description="CCHC-type" evidence="6">
    <location>
        <begin position="112"/>
        <end position="128"/>
    </location>
</feature>
<dbReference type="SUPFAM" id="SSF57756">
    <property type="entry name" value="Retrovirus zinc finger-like domains"/>
    <property type="match status" value="1"/>
</dbReference>
<feature type="region of interest" description="Disordered" evidence="5">
    <location>
        <begin position="824"/>
        <end position="849"/>
    </location>
</feature>
<dbReference type="GO" id="GO:0008233">
    <property type="term" value="F:peptidase activity"/>
    <property type="evidence" value="ECO:0007669"/>
    <property type="project" value="UniProtKB-KW"/>
</dbReference>
<evidence type="ECO:0000256" key="1">
    <source>
        <dbReference type="ARBA" id="ARBA00022670"/>
    </source>
</evidence>
<dbReference type="InterPro" id="IPR036875">
    <property type="entry name" value="Znf_CCHC_sf"/>
</dbReference>
<dbReference type="InterPro" id="IPR054722">
    <property type="entry name" value="PolX-like_BBD"/>
</dbReference>
<dbReference type="SMART" id="SM00343">
    <property type="entry name" value="ZnF_C2HC"/>
    <property type="match status" value="1"/>
</dbReference>
<feature type="compositionally biased region" description="Polar residues" evidence="5">
    <location>
        <begin position="603"/>
        <end position="621"/>
    </location>
</feature>
<organism evidence="8 9">
    <name type="scientific">Phytophthora fragariae</name>
    <dbReference type="NCBI Taxonomy" id="53985"/>
    <lineage>
        <taxon>Eukaryota</taxon>
        <taxon>Sar</taxon>
        <taxon>Stramenopiles</taxon>
        <taxon>Oomycota</taxon>
        <taxon>Peronosporomycetes</taxon>
        <taxon>Peronosporales</taxon>
        <taxon>Peronosporaceae</taxon>
        <taxon>Phytophthora</taxon>
    </lineage>
</organism>
<feature type="compositionally biased region" description="Basic and acidic residues" evidence="5">
    <location>
        <begin position="622"/>
        <end position="632"/>
    </location>
</feature>
<dbReference type="InterPro" id="IPR039537">
    <property type="entry name" value="Retrotran_Ty1/copia-like"/>
</dbReference>
<dbReference type="PANTHER" id="PTHR42648">
    <property type="entry name" value="TRANSPOSASE, PUTATIVE-RELATED"/>
    <property type="match status" value="1"/>
</dbReference>
<dbReference type="GO" id="GO:0003676">
    <property type="term" value="F:nucleic acid binding"/>
    <property type="evidence" value="ECO:0007669"/>
    <property type="project" value="InterPro"/>
</dbReference>
<feature type="compositionally biased region" description="Basic residues" evidence="5">
    <location>
        <begin position="645"/>
        <end position="655"/>
    </location>
</feature>
<dbReference type="Gene3D" id="3.30.420.10">
    <property type="entry name" value="Ribonuclease H-like superfamily/Ribonuclease H"/>
    <property type="match status" value="1"/>
</dbReference>
<protein>
    <recommendedName>
        <fullName evidence="10">Retrovirus-related Pol polyprotein from transposon TNT 1-94</fullName>
    </recommendedName>
</protein>
<feature type="compositionally biased region" description="Basic and acidic residues" evidence="5">
    <location>
        <begin position="825"/>
        <end position="849"/>
    </location>
</feature>
<dbReference type="InterPro" id="IPR001584">
    <property type="entry name" value="Integrase_cat-core"/>
</dbReference>
<dbReference type="PROSITE" id="PS50158">
    <property type="entry name" value="ZF_CCHC"/>
    <property type="match status" value="1"/>
</dbReference>
<reference evidence="8 9" key="1">
    <citation type="submission" date="2018-09" db="EMBL/GenBank/DDBJ databases">
        <title>Genomic investigation of the strawberry pathogen Phytophthora fragariae indicates pathogenicity is determined by transcriptional variation in three key races.</title>
        <authorList>
            <person name="Adams T.M."/>
            <person name="Armitage A.D."/>
            <person name="Sobczyk M.K."/>
            <person name="Bates H.J."/>
            <person name="Dunwell J.M."/>
            <person name="Nellist C.F."/>
            <person name="Harrison R.J."/>
        </authorList>
    </citation>
    <scope>NUCLEOTIDE SEQUENCE [LARGE SCALE GENOMIC DNA]</scope>
    <source>
        <strain evidence="8 9">BC-23</strain>
    </source>
</reference>
<evidence type="ECO:0000259" key="6">
    <source>
        <dbReference type="PROSITE" id="PS50158"/>
    </source>
</evidence>
<dbReference type="Pfam" id="PF22936">
    <property type="entry name" value="Pol_BBD"/>
    <property type="match status" value="1"/>
</dbReference>
<evidence type="ECO:0000256" key="3">
    <source>
        <dbReference type="ARBA" id="ARBA00022801"/>
    </source>
</evidence>
<accession>A0A6G0PFD8</accession>
<gene>
    <name evidence="8" type="ORF">PF004_g5498</name>
</gene>
<dbReference type="GO" id="GO:0006508">
    <property type="term" value="P:proteolysis"/>
    <property type="evidence" value="ECO:0007669"/>
    <property type="project" value="UniProtKB-KW"/>
</dbReference>
<name>A0A6G0PFD8_9STRA</name>
<keyword evidence="4" id="KW-0863">Zinc-finger</keyword>
<dbReference type="GO" id="GO:0008270">
    <property type="term" value="F:zinc ion binding"/>
    <property type="evidence" value="ECO:0007669"/>
    <property type="project" value="UniProtKB-KW"/>
</dbReference>
<keyword evidence="4" id="KW-0862">Zinc</keyword>
<evidence type="ECO:0000256" key="2">
    <source>
        <dbReference type="ARBA" id="ARBA00022723"/>
    </source>
</evidence>
<dbReference type="InterPro" id="IPR001878">
    <property type="entry name" value="Znf_CCHC"/>
</dbReference>
<feature type="region of interest" description="Disordered" evidence="5">
    <location>
        <begin position="599"/>
        <end position="660"/>
    </location>
</feature>
<dbReference type="PANTHER" id="PTHR42648:SF28">
    <property type="entry name" value="TRANSPOSON-ENCODED PROTEIN WITH RIBONUCLEASE H-LIKE AND RETROVIRUS ZINC FINGER-LIKE DOMAINS"/>
    <property type="match status" value="1"/>
</dbReference>
<dbReference type="Pfam" id="PF00098">
    <property type="entry name" value="zf-CCHC"/>
    <property type="match status" value="1"/>
</dbReference>
<keyword evidence="2" id="KW-0479">Metal-binding</keyword>
<dbReference type="InterPro" id="IPR036397">
    <property type="entry name" value="RNaseH_sf"/>
</dbReference>
<keyword evidence="1" id="KW-0645">Protease</keyword>
<feature type="domain" description="Integrase catalytic" evidence="7">
    <location>
        <begin position="367"/>
        <end position="536"/>
    </location>
</feature>
<dbReference type="Pfam" id="PF07727">
    <property type="entry name" value="RVT_2"/>
    <property type="match status" value="1"/>
</dbReference>
<dbReference type="SUPFAM" id="SSF53098">
    <property type="entry name" value="Ribonuclease H-like"/>
    <property type="match status" value="1"/>
</dbReference>
<dbReference type="GO" id="GO:0015074">
    <property type="term" value="P:DNA integration"/>
    <property type="evidence" value="ECO:0007669"/>
    <property type="project" value="InterPro"/>
</dbReference>